<organism evidence="2 3">
    <name type="scientific">Etheostoma spectabile</name>
    <name type="common">orangethroat darter</name>
    <dbReference type="NCBI Taxonomy" id="54343"/>
    <lineage>
        <taxon>Eukaryota</taxon>
        <taxon>Metazoa</taxon>
        <taxon>Chordata</taxon>
        <taxon>Craniata</taxon>
        <taxon>Vertebrata</taxon>
        <taxon>Euteleostomi</taxon>
        <taxon>Actinopterygii</taxon>
        <taxon>Neopterygii</taxon>
        <taxon>Teleostei</taxon>
        <taxon>Neoteleostei</taxon>
        <taxon>Acanthomorphata</taxon>
        <taxon>Eupercaria</taxon>
        <taxon>Perciformes</taxon>
        <taxon>Percoidei</taxon>
        <taxon>Percidae</taxon>
        <taxon>Etheostomatinae</taxon>
        <taxon>Etheostoma</taxon>
    </lineage>
</organism>
<feature type="region of interest" description="Disordered" evidence="1">
    <location>
        <begin position="31"/>
        <end position="93"/>
    </location>
</feature>
<evidence type="ECO:0000313" key="2">
    <source>
        <dbReference type="EMBL" id="KAA8580327.1"/>
    </source>
</evidence>
<comment type="caution">
    <text evidence="2">The sequence shown here is derived from an EMBL/GenBank/DDBJ whole genome shotgun (WGS) entry which is preliminary data.</text>
</comment>
<sequence>MYCAPAKTSKAAALCVAQRHTDMQEYLRLVRSGTKWTRHRSRTDSTPTRKNSKGAQHNRYTSKNILLTGKSPKNSSARPTLGGEITDVGKRRK</sequence>
<evidence type="ECO:0000313" key="3">
    <source>
        <dbReference type="Proteomes" id="UP000327493"/>
    </source>
</evidence>
<proteinExistence type="predicted"/>
<accession>A0A5J5CEX9</accession>
<protein>
    <submittedName>
        <fullName evidence="2">Uncharacterized protein</fullName>
    </submittedName>
</protein>
<dbReference type="Proteomes" id="UP000327493">
    <property type="component" value="Chromosome 23"/>
</dbReference>
<dbReference type="AlphaFoldDB" id="A0A5J5CEX9"/>
<dbReference type="EMBL" id="VOFY01000023">
    <property type="protein sequence ID" value="KAA8580327.1"/>
    <property type="molecule type" value="Genomic_DNA"/>
</dbReference>
<name>A0A5J5CEX9_9PERO</name>
<reference evidence="2 3" key="1">
    <citation type="submission" date="2019-08" db="EMBL/GenBank/DDBJ databases">
        <title>A chromosome-level genome assembly, high-density linkage maps, and genome scans reveal the genomic architecture of hybrid incompatibilities underlying speciation via character displacement in darters (Percidae: Etheostominae).</title>
        <authorList>
            <person name="Moran R.L."/>
            <person name="Catchen J.M."/>
            <person name="Fuller R.C."/>
        </authorList>
    </citation>
    <scope>NUCLEOTIDE SEQUENCE [LARGE SCALE GENOMIC DNA]</scope>
    <source>
        <strain evidence="2">EspeVRDwgs_2016</strain>
        <tissue evidence="2">Muscle</tissue>
    </source>
</reference>
<keyword evidence="3" id="KW-1185">Reference proteome</keyword>
<feature type="compositionally biased region" description="Polar residues" evidence="1">
    <location>
        <begin position="44"/>
        <end position="78"/>
    </location>
</feature>
<gene>
    <name evidence="2" type="ORF">FQN60_005862</name>
</gene>
<evidence type="ECO:0000256" key="1">
    <source>
        <dbReference type="SAM" id="MobiDB-lite"/>
    </source>
</evidence>